<comment type="caution">
    <text evidence="1">The sequence shown here is derived from an EMBL/GenBank/DDBJ whole genome shotgun (WGS) entry which is preliminary data.</text>
</comment>
<evidence type="ECO:0000313" key="1">
    <source>
        <dbReference type="EMBL" id="TWU03667.1"/>
    </source>
</evidence>
<dbReference type="EMBL" id="SJPM01000001">
    <property type="protein sequence ID" value="TWU03667.1"/>
    <property type="molecule type" value="Genomic_DNA"/>
</dbReference>
<sequence length="42" mass="4814">MEGGVHIPPHEINLILQKRSIQGYLTFNDEKPEGFTEMNRSS</sequence>
<proteinExistence type="predicted"/>
<organism evidence="1 2">
    <name type="scientific">Neorhodopirellula pilleata</name>
    <dbReference type="NCBI Taxonomy" id="2714738"/>
    <lineage>
        <taxon>Bacteria</taxon>
        <taxon>Pseudomonadati</taxon>
        <taxon>Planctomycetota</taxon>
        <taxon>Planctomycetia</taxon>
        <taxon>Pirellulales</taxon>
        <taxon>Pirellulaceae</taxon>
        <taxon>Neorhodopirellula</taxon>
    </lineage>
</organism>
<reference evidence="1 2" key="1">
    <citation type="submission" date="2019-02" db="EMBL/GenBank/DDBJ databases">
        <title>Deep-cultivation of Planctomycetes and their phenomic and genomic characterization uncovers novel biology.</title>
        <authorList>
            <person name="Wiegand S."/>
            <person name="Jogler M."/>
            <person name="Boedeker C."/>
            <person name="Pinto D."/>
            <person name="Vollmers J."/>
            <person name="Rivas-Marin E."/>
            <person name="Kohn T."/>
            <person name="Peeters S.H."/>
            <person name="Heuer A."/>
            <person name="Rast P."/>
            <person name="Oberbeckmann S."/>
            <person name="Bunk B."/>
            <person name="Jeske O."/>
            <person name="Meyerdierks A."/>
            <person name="Storesund J.E."/>
            <person name="Kallscheuer N."/>
            <person name="Luecker S."/>
            <person name="Lage O.M."/>
            <person name="Pohl T."/>
            <person name="Merkel B.J."/>
            <person name="Hornburger P."/>
            <person name="Mueller R.-W."/>
            <person name="Bruemmer F."/>
            <person name="Labrenz M."/>
            <person name="Spormann A.M."/>
            <person name="Op Den Camp H."/>
            <person name="Overmann J."/>
            <person name="Amann R."/>
            <person name="Jetten M.S.M."/>
            <person name="Mascher T."/>
            <person name="Medema M.H."/>
            <person name="Devos D.P."/>
            <person name="Kaster A.-K."/>
            <person name="Ovreas L."/>
            <person name="Rohde M."/>
            <person name="Galperin M.Y."/>
            <person name="Jogler C."/>
        </authorList>
    </citation>
    <scope>NUCLEOTIDE SEQUENCE [LARGE SCALE GENOMIC DNA]</scope>
    <source>
        <strain evidence="1 2">Pla100</strain>
    </source>
</reference>
<keyword evidence="2" id="KW-1185">Reference proteome</keyword>
<name>A0A5C6AVZ9_9BACT</name>
<dbReference type="AlphaFoldDB" id="A0A5C6AVZ9"/>
<gene>
    <name evidence="1" type="ORF">Pla100_05970</name>
</gene>
<protein>
    <submittedName>
        <fullName evidence="1">Uncharacterized protein</fullName>
    </submittedName>
</protein>
<accession>A0A5C6AVZ9</accession>
<dbReference type="Proteomes" id="UP000316213">
    <property type="component" value="Unassembled WGS sequence"/>
</dbReference>
<evidence type="ECO:0000313" key="2">
    <source>
        <dbReference type="Proteomes" id="UP000316213"/>
    </source>
</evidence>